<evidence type="ECO:0000256" key="5">
    <source>
        <dbReference type="ARBA" id="ARBA00022679"/>
    </source>
</evidence>
<name>A0A150GG19_GONPE</name>
<dbReference type="GO" id="GO:0016020">
    <property type="term" value="C:membrane"/>
    <property type="evidence" value="ECO:0007669"/>
    <property type="project" value="UniProtKB-SubCell"/>
</dbReference>
<keyword evidence="8 17" id="KW-0863">Zinc-finger</keyword>
<keyword evidence="3" id="KW-0150">Chloroplast</keyword>
<dbReference type="PANTHER" id="PTHR32523:SF8">
    <property type="entry name" value="DOLICHOL KINASE"/>
    <property type="match status" value="1"/>
</dbReference>
<dbReference type="Gene3D" id="6.10.140.2220">
    <property type="match status" value="1"/>
</dbReference>
<dbReference type="InterPro" id="IPR002893">
    <property type="entry name" value="Znf_MYND"/>
</dbReference>
<comment type="similarity">
    <text evidence="2">Belongs to the polyprenol kinase family.</text>
</comment>
<evidence type="ECO:0000256" key="12">
    <source>
        <dbReference type="ARBA" id="ARBA00022989"/>
    </source>
</evidence>
<evidence type="ECO:0000313" key="21">
    <source>
        <dbReference type="Proteomes" id="UP000075714"/>
    </source>
</evidence>
<evidence type="ECO:0000256" key="3">
    <source>
        <dbReference type="ARBA" id="ARBA00022528"/>
    </source>
</evidence>
<keyword evidence="13" id="KW-0472">Membrane</keyword>
<evidence type="ECO:0000256" key="2">
    <source>
        <dbReference type="ARBA" id="ARBA00010794"/>
    </source>
</evidence>
<keyword evidence="9" id="KW-0418">Kinase</keyword>
<dbReference type="EMBL" id="LSYV01000030">
    <property type="protein sequence ID" value="KXZ48280.1"/>
    <property type="molecule type" value="Genomic_DNA"/>
</dbReference>
<dbReference type="Proteomes" id="UP000075714">
    <property type="component" value="Unassembled WGS sequence"/>
</dbReference>
<keyword evidence="4" id="KW-0934">Plastid</keyword>
<organism evidence="20 21">
    <name type="scientific">Gonium pectorale</name>
    <name type="common">Green alga</name>
    <dbReference type="NCBI Taxonomy" id="33097"/>
    <lineage>
        <taxon>Eukaryota</taxon>
        <taxon>Viridiplantae</taxon>
        <taxon>Chlorophyta</taxon>
        <taxon>core chlorophytes</taxon>
        <taxon>Chlorophyceae</taxon>
        <taxon>CS clade</taxon>
        <taxon>Chlamydomonadales</taxon>
        <taxon>Volvocaceae</taxon>
        <taxon>Gonium</taxon>
    </lineage>
</organism>
<dbReference type="SUPFAM" id="SSF144232">
    <property type="entry name" value="HIT/MYND zinc finger-like"/>
    <property type="match status" value="1"/>
</dbReference>
<evidence type="ECO:0000256" key="11">
    <source>
        <dbReference type="ARBA" id="ARBA00022946"/>
    </source>
</evidence>
<keyword evidence="21" id="KW-1185">Reference proteome</keyword>
<dbReference type="GO" id="GO:0008270">
    <property type="term" value="F:zinc ion binding"/>
    <property type="evidence" value="ECO:0007669"/>
    <property type="project" value="UniProtKB-KW"/>
</dbReference>
<evidence type="ECO:0000313" key="20">
    <source>
        <dbReference type="EMBL" id="KXZ48280.1"/>
    </source>
</evidence>
<comment type="catalytic activity">
    <reaction evidence="16">
        <text>phytol + CTP = phytyl phosphate + CDP + H(+)</text>
        <dbReference type="Rhea" id="RHEA:38055"/>
        <dbReference type="ChEBI" id="CHEBI:15378"/>
        <dbReference type="ChEBI" id="CHEBI:17327"/>
        <dbReference type="ChEBI" id="CHEBI:37563"/>
        <dbReference type="ChEBI" id="CHEBI:58069"/>
        <dbReference type="ChEBI" id="CHEBI:75483"/>
        <dbReference type="EC" id="2.7.1.182"/>
    </reaction>
</comment>
<dbReference type="GO" id="GO:0010276">
    <property type="term" value="F:phytol kinase activity"/>
    <property type="evidence" value="ECO:0007669"/>
    <property type="project" value="UniProtKB-EC"/>
</dbReference>
<keyword evidence="5" id="KW-0808">Transferase</keyword>
<keyword evidence="6" id="KW-0812">Transmembrane</keyword>
<feature type="domain" description="MYND-type" evidence="19">
    <location>
        <begin position="110"/>
        <end position="155"/>
    </location>
</feature>
<dbReference type="OrthoDB" id="552473at2759"/>
<keyword evidence="11" id="KW-0809">Transit peptide</keyword>
<reference evidence="21" key="1">
    <citation type="journal article" date="2016" name="Nat. Commun.">
        <title>The Gonium pectorale genome demonstrates co-option of cell cycle regulation during the evolution of multicellularity.</title>
        <authorList>
            <person name="Hanschen E.R."/>
            <person name="Marriage T.N."/>
            <person name="Ferris P.J."/>
            <person name="Hamaji T."/>
            <person name="Toyoda A."/>
            <person name="Fujiyama A."/>
            <person name="Neme R."/>
            <person name="Noguchi H."/>
            <person name="Minakuchi Y."/>
            <person name="Suzuki M."/>
            <person name="Kawai-Toyooka H."/>
            <person name="Smith D.R."/>
            <person name="Sparks H."/>
            <person name="Anderson J."/>
            <person name="Bakaric R."/>
            <person name="Luria V."/>
            <person name="Karger A."/>
            <person name="Kirschner M.W."/>
            <person name="Durand P.M."/>
            <person name="Michod R.E."/>
            <person name="Nozaki H."/>
            <person name="Olson B.J."/>
        </authorList>
    </citation>
    <scope>NUCLEOTIDE SEQUENCE [LARGE SCALE GENOMIC DNA]</scope>
    <source>
        <strain evidence="21">NIES-2863</strain>
    </source>
</reference>
<evidence type="ECO:0000256" key="4">
    <source>
        <dbReference type="ARBA" id="ARBA00022640"/>
    </source>
</evidence>
<evidence type="ECO:0000256" key="6">
    <source>
        <dbReference type="ARBA" id="ARBA00022692"/>
    </source>
</evidence>
<evidence type="ECO:0000256" key="16">
    <source>
        <dbReference type="ARBA" id="ARBA00048889"/>
    </source>
</evidence>
<comment type="caution">
    <text evidence="20">The sequence shown here is derived from an EMBL/GenBank/DDBJ whole genome shotgun (WGS) entry which is preliminary data.</text>
</comment>
<evidence type="ECO:0000256" key="1">
    <source>
        <dbReference type="ARBA" id="ARBA00004508"/>
    </source>
</evidence>
<accession>A0A150GG19</accession>
<dbReference type="PROSITE" id="PS50865">
    <property type="entry name" value="ZF_MYND_2"/>
    <property type="match status" value="1"/>
</dbReference>
<gene>
    <name evidence="20" type="ORF">GPECTOR_29g57</name>
</gene>
<sequence length="164" mass="16988">MQPCAAAADESPLDGDAAACGKASGGGKAADDGGWRALLLEEVGAVLLLDALLRIEPRVAELELENRLSLRSPGERPGPQWEASPPPGPLVSALPSPTEARRLLPGRCANPRCANLEGDSEADLTLKACAGCGAVDYCCRPCQTAHWRAGHKGESARVRGNGGR</sequence>
<evidence type="ECO:0000256" key="17">
    <source>
        <dbReference type="PROSITE-ProRule" id="PRU00134"/>
    </source>
</evidence>
<evidence type="ECO:0000256" key="13">
    <source>
        <dbReference type="ARBA" id="ARBA00023136"/>
    </source>
</evidence>
<evidence type="ECO:0000256" key="14">
    <source>
        <dbReference type="ARBA" id="ARBA00024015"/>
    </source>
</evidence>
<keyword evidence="12" id="KW-1133">Transmembrane helix</keyword>
<feature type="region of interest" description="Disordered" evidence="18">
    <location>
        <begin position="1"/>
        <end position="31"/>
    </location>
</feature>
<comment type="pathway">
    <text evidence="14">Cofactor biosynthesis; tocopherol biosynthesis.</text>
</comment>
<dbReference type="Pfam" id="PF01753">
    <property type="entry name" value="zf-MYND"/>
    <property type="match status" value="1"/>
</dbReference>
<keyword evidence="10" id="KW-0862">Zinc</keyword>
<evidence type="ECO:0000256" key="15">
    <source>
        <dbReference type="ARBA" id="ARBA00039024"/>
    </source>
</evidence>
<dbReference type="GO" id="GO:0009507">
    <property type="term" value="C:chloroplast"/>
    <property type="evidence" value="ECO:0007669"/>
    <property type="project" value="UniProtKB-SubCell"/>
</dbReference>
<evidence type="ECO:0000256" key="10">
    <source>
        <dbReference type="ARBA" id="ARBA00022833"/>
    </source>
</evidence>
<dbReference type="AlphaFoldDB" id="A0A150GG19"/>
<evidence type="ECO:0000256" key="7">
    <source>
        <dbReference type="ARBA" id="ARBA00022723"/>
    </source>
</evidence>
<feature type="region of interest" description="Disordered" evidence="18">
    <location>
        <begin position="66"/>
        <end position="90"/>
    </location>
</feature>
<evidence type="ECO:0000256" key="18">
    <source>
        <dbReference type="SAM" id="MobiDB-lite"/>
    </source>
</evidence>
<keyword evidence="7" id="KW-0479">Metal-binding</keyword>
<evidence type="ECO:0000259" key="19">
    <source>
        <dbReference type="PROSITE" id="PS50865"/>
    </source>
</evidence>
<dbReference type="EC" id="2.7.1.182" evidence="15"/>
<evidence type="ECO:0000256" key="9">
    <source>
        <dbReference type="ARBA" id="ARBA00022777"/>
    </source>
</evidence>
<comment type="subcellular location">
    <subcellularLocation>
        <location evidence="1">Plastid</location>
        <location evidence="1">Chloroplast membrane</location>
        <topology evidence="1">Multi-pass membrane protein</topology>
    </subcellularLocation>
</comment>
<protein>
    <recommendedName>
        <fullName evidence="15">phytol kinase</fullName>
        <ecNumber evidence="15">2.7.1.182</ecNumber>
    </recommendedName>
</protein>
<evidence type="ECO:0000256" key="8">
    <source>
        <dbReference type="ARBA" id="ARBA00022771"/>
    </source>
</evidence>
<dbReference type="PANTHER" id="PTHR32523">
    <property type="entry name" value="PHYTOL KINASE 1, CHLOROPLASTIC"/>
    <property type="match status" value="1"/>
</dbReference>
<dbReference type="InterPro" id="IPR039606">
    <property type="entry name" value="Phytol/farnesol_kinase"/>
</dbReference>
<proteinExistence type="inferred from homology"/>